<keyword evidence="1" id="KW-0813">Transport</keyword>
<protein>
    <submittedName>
        <fullName evidence="3">Zinc ABC transporter, inner membrane permease protein ZnuB</fullName>
    </submittedName>
</protein>
<feature type="transmembrane region" description="Helical" evidence="2">
    <location>
        <begin position="49"/>
        <end position="70"/>
    </location>
</feature>
<sequence length="75" mass="8319">MIFVLLTLPAASAKYFTHTVLKMMALGVGFALFGVWLGLYLGYVTNWPVTFFIATIEAGIYAVSLGYNYLQSRSE</sequence>
<keyword evidence="2" id="KW-0472">Membrane</keyword>
<dbReference type="eggNOG" id="COG1108">
    <property type="taxonomic scope" value="Bacteria"/>
</dbReference>
<reference evidence="3" key="1">
    <citation type="journal article" date="2014" name="Genome Announc.">
        <title>Draft Genome Sequences of Two Lactobacillus Strains, L. farraginis JCM 14108T and L. composti JCM 14202T, Isolated from Compost of Distilled Shochu Residue.</title>
        <authorList>
            <person name="Yuki M."/>
            <person name="Oshima K."/>
            <person name="Suda W."/>
            <person name="Kitahara M."/>
            <person name="Kitamura K."/>
            <person name="Iida T."/>
            <person name="Hattori M."/>
            <person name="Ohkuma M."/>
        </authorList>
    </citation>
    <scope>NUCLEOTIDE SEQUENCE [LARGE SCALE GENOMIC DNA]</scope>
    <source>
        <strain evidence="3">JCM 14108</strain>
    </source>
</reference>
<dbReference type="AlphaFoldDB" id="X0PII0"/>
<feature type="transmembrane region" description="Helical" evidence="2">
    <location>
        <begin position="23"/>
        <end position="42"/>
    </location>
</feature>
<dbReference type="GO" id="GO:0043190">
    <property type="term" value="C:ATP-binding cassette (ABC) transporter complex"/>
    <property type="evidence" value="ECO:0007669"/>
    <property type="project" value="InterPro"/>
</dbReference>
<comment type="caution">
    <text evidence="3">The sequence shown here is derived from an EMBL/GenBank/DDBJ whole genome shotgun (WGS) entry which is preliminary data.</text>
</comment>
<dbReference type="Pfam" id="PF00950">
    <property type="entry name" value="ABC-3"/>
    <property type="match status" value="1"/>
</dbReference>
<dbReference type="Proteomes" id="UP000019488">
    <property type="component" value="Unassembled WGS sequence"/>
</dbReference>
<comment type="similarity">
    <text evidence="1">Belongs to the ABC-3 integral membrane protein family.</text>
</comment>
<proteinExistence type="inferred from homology"/>
<evidence type="ECO:0000256" key="1">
    <source>
        <dbReference type="RuleBase" id="RU003943"/>
    </source>
</evidence>
<name>X0PII0_9LACO</name>
<accession>X0PII0</accession>
<organism evidence="3 4">
    <name type="scientific">Lentilactobacillus farraginis DSM 18382 = JCM 14108</name>
    <dbReference type="NCBI Taxonomy" id="1423743"/>
    <lineage>
        <taxon>Bacteria</taxon>
        <taxon>Bacillati</taxon>
        <taxon>Bacillota</taxon>
        <taxon>Bacilli</taxon>
        <taxon>Lactobacillales</taxon>
        <taxon>Lactobacillaceae</taxon>
        <taxon>Lentilactobacillus</taxon>
    </lineage>
</organism>
<keyword evidence="1 2" id="KW-0812">Transmembrane</keyword>
<comment type="subcellular location">
    <subcellularLocation>
        <location evidence="1">Cell membrane</location>
        <topology evidence="1">Multi-pass membrane protein</topology>
    </subcellularLocation>
</comment>
<evidence type="ECO:0000313" key="3">
    <source>
        <dbReference type="EMBL" id="GAF36346.1"/>
    </source>
</evidence>
<evidence type="ECO:0000313" key="4">
    <source>
        <dbReference type="Proteomes" id="UP000019488"/>
    </source>
</evidence>
<evidence type="ECO:0000256" key="2">
    <source>
        <dbReference type="SAM" id="Phobius"/>
    </source>
</evidence>
<gene>
    <name evidence="3" type="ORF">JCM14108_1309</name>
</gene>
<dbReference type="GO" id="GO:0055085">
    <property type="term" value="P:transmembrane transport"/>
    <property type="evidence" value="ECO:0007669"/>
    <property type="project" value="InterPro"/>
</dbReference>
<dbReference type="EMBL" id="BAKI01000010">
    <property type="protein sequence ID" value="GAF36346.1"/>
    <property type="molecule type" value="Genomic_DNA"/>
</dbReference>
<dbReference type="InterPro" id="IPR001626">
    <property type="entry name" value="ABC_TroCD"/>
</dbReference>
<keyword evidence="2" id="KW-1133">Transmembrane helix</keyword>